<feature type="domain" description="Gfo/Idh/MocA-like oxidoreductase C-terminal" evidence="3">
    <location>
        <begin position="133"/>
        <end position="327"/>
    </location>
</feature>
<dbReference type="InterPro" id="IPR036291">
    <property type="entry name" value="NAD(P)-bd_dom_sf"/>
</dbReference>
<evidence type="ECO:0000313" key="5">
    <source>
        <dbReference type="Proteomes" id="UP000565468"/>
    </source>
</evidence>
<sequence>MNIAIIGCGTMGMTYAYNLGKMPGVNVSGTADLLKERAQDAASASGGKAYTDWEQMLDAESPETVAVCVPTYLHKEFVIKLARRGIHIICEKPAALTLEDAREMKQICEEQGVRLFIGHVVRFFPSYADAIHKVRSGKIGTAQMAHFKRHGSYPQGSELWYHDPAKSGGVIMDLMIHDIDYACWLFGDVESVYASVTDPSISGIEYAQITLKFQSGAIANLTGFWGYPGPFTTQFEITGDQGLIRYDSNQVQSLDLKTLAGLSKSQDAVQVPSSPALHDPYYGEVKHFIECIQSGEEPIVSISDACRAVEVALACKQSAQTGQPVPMGGTAS</sequence>
<feature type="domain" description="Gfo/Idh/MocA-like oxidoreductase N-terminal" evidence="2">
    <location>
        <begin position="1"/>
        <end position="119"/>
    </location>
</feature>
<dbReference type="Pfam" id="PF01408">
    <property type="entry name" value="GFO_IDH_MocA"/>
    <property type="match status" value="1"/>
</dbReference>
<dbReference type="RefSeq" id="WP_169506138.1">
    <property type="nucleotide sequence ID" value="NZ_JABBPN010000017.1"/>
</dbReference>
<name>A0A848M9K0_PAELE</name>
<dbReference type="InterPro" id="IPR004104">
    <property type="entry name" value="Gfo/Idh/MocA-like_OxRdtase_C"/>
</dbReference>
<dbReference type="Gene3D" id="3.40.50.720">
    <property type="entry name" value="NAD(P)-binding Rossmann-like Domain"/>
    <property type="match status" value="1"/>
</dbReference>
<comment type="caution">
    <text evidence="4">The sequence shown here is derived from an EMBL/GenBank/DDBJ whole genome shotgun (WGS) entry which is preliminary data.</text>
</comment>
<evidence type="ECO:0000259" key="3">
    <source>
        <dbReference type="Pfam" id="PF02894"/>
    </source>
</evidence>
<comment type="similarity">
    <text evidence="1">Belongs to the Gfo/Idh/MocA family.</text>
</comment>
<dbReference type="PANTHER" id="PTHR43377">
    <property type="entry name" value="BILIVERDIN REDUCTASE A"/>
    <property type="match status" value="1"/>
</dbReference>
<evidence type="ECO:0000256" key="1">
    <source>
        <dbReference type="ARBA" id="ARBA00010928"/>
    </source>
</evidence>
<gene>
    <name evidence="4" type="ORF">HII30_16435</name>
</gene>
<dbReference type="GO" id="GO:0000166">
    <property type="term" value="F:nucleotide binding"/>
    <property type="evidence" value="ECO:0007669"/>
    <property type="project" value="InterPro"/>
</dbReference>
<evidence type="ECO:0000259" key="2">
    <source>
        <dbReference type="Pfam" id="PF01408"/>
    </source>
</evidence>
<dbReference type="SUPFAM" id="SSF51735">
    <property type="entry name" value="NAD(P)-binding Rossmann-fold domains"/>
    <property type="match status" value="1"/>
</dbReference>
<dbReference type="AlphaFoldDB" id="A0A848M9K0"/>
<organism evidence="4 5">
    <name type="scientific">Paenibacillus lemnae</name>
    <dbReference type="NCBI Taxonomy" id="1330551"/>
    <lineage>
        <taxon>Bacteria</taxon>
        <taxon>Bacillati</taxon>
        <taxon>Bacillota</taxon>
        <taxon>Bacilli</taxon>
        <taxon>Bacillales</taxon>
        <taxon>Paenibacillaceae</taxon>
        <taxon>Paenibacillus</taxon>
    </lineage>
</organism>
<dbReference type="EMBL" id="JABBPN010000017">
    <property type="protein sequence ID" value="NMO97355.1"/>
    <property type="molecule type" value="Genomic_DNA"/>
</dbReference>
<dbReference type="InterPro" id="IPR000683">
    <property type="entry name" value="Gfo/Idh/MocA-like_OxRdtase_N"/>
</dbReference>
<dbReference type="InterPro" id="IPR051450">
    <property type="entry name" value="Gfo/Idh/MocA_Oxidoreductases"/>
</dbReference>
<keyword evidence="5" id="KW-1185">Reference proteome</keyword>
<accession>A0A848M9K0</accession>
<dbReference type="PANTHER" id="PTHR43377:SF1">
    <property type="entry name" value="BILIVERDIN REDUCTASE A"/>
    <property type="match status" value="1"/>
</dbReference>
<dbReference type="Pfam" id="PF02894">
    <property type="entry name" value="GFO_IDH_MocA_C"/>
    <property type="match status" value="1"/>
</dbReference>
<protein>
    <submittedName>
        <fullName evidence="4">Gfo/Idh/MocA family oxidoreductase</fullName>
    </submittedName>
</protein>
<reference evidence="4 5" key="1">
    <citation type="submission" date="2020-04" db="EMBL/GenBank/DDBJ databases">
        <title>Paenibacillus algicola sp. nov., a novel marine bacterium producing alginate lyase.</title>
        <authorList>
            <person name="Huang H."/>
        </authorList>
    </citation>
    <scope>NUCLEOTIDE SEQUENCE [LARGE SCALE GENOMIC DNA]</scope>
    <source>
        <strain evidence="4 5">L7-75</strain>
    </source>
</reference>
<dbReference type="SUPFAM" id="SSF55347">
    <property type="entry name" value="Glyceraldehyde-3-phosphate dehydrogenase-like, C-terminal domain"/>
    <property type="match status" value="1"/>
</dbReference>
<evidence type="ECO:0000313" key="4">
    <source>
        <dbReference type="EMBL" id="NMO97355.1"/>
    </source>
</evidence>
<dbReference type="Gene3D" id="3.30.360.10">
    <property type="entry name" value="Dihydrodipicolinate Reductase, domain 2"/>
    <property type="match status" value="1"/>
</dbReference>
<proteinExistence type="inferred from homology"/>
<dbReference type="Proteomes" id="UP000565468">
    <property type="component" value="Unassembled WGS sequence"/>
</dbReference>